<gene>
    <name evidence="1" type="ORF">Mal48_47030</name>
</gene>
<dbReference type="KEGG" id="tpol:Mal48_47030"/>
<evidence type="ECO:0000313" key="1">
    <source>
        <dbReference type="EMBL" id="QDT35426.1"/>
    </source>
</evidence>
<keyword evidence="2" id="KW-1185">Reference proteome</keyword>
<reference evidence="1 2" key="1">
    <citation type="submission" date="2019-02" db="EMBL/GenBank/DDBJ databases">
        <title>Deep-cultivation of Planctomycetes and their phenomic and genomic characterization uncovers novel biology.</title>
        <authorList>
            <person name="Wiegand S."/>
            <person name="Jogler M."/>
            <person name="Boedeker C."/>
            <person name="Pinto D."/>
            <person name="Vollmers J."/>
            <person name="Rivas-Marin E."/>
            <person name="Kohn T."/>
            <person name="Peeters S.H."/>
            <person name="Heuer A."/>
            <person name="Rast P."/>
            <person name="Oberbeckmann S."/>
            <person name="Bunk B."/>
            <person name="Jeske O."/>
            <person name="Meyerdierks A."/>
            <person name="Storesund J.E."/>
            <person name="Kallscheuer N."/>
            <person name="Luecker S."/>
            <person name="Lage O.M."/>
            <person name="Pohl T."/>
            <person name="Merkel B.J."/>
            <person name="Hornburger P."/>
            <person name="Mueller R.-W."/>
            <person name="Bruemmer F."/>
            <person name="Labrenz M."/>
            <person name="Spormann A.M."/>
            <person name="Op den Camp H."/>
            <person name="Overmann J."/>
            <person name="Amann R."/>
            <person name="Jetten M.S.M."/>
            <person name="Mascher T."/>
            <person name="Medema M.H."/>
            <person name="Devos D.P."/>
            <person name="Kaster A.-K."/>
            <person name="Ovreas L."/>
            <person name="Rohde M."/>
            <person name="Galperin M.Y."/>
            <person name="Jogler C."/>
        </authorList>
    </citation>
    <scope>NUCLEOTIDE SEQUENCE [LARGE SCALE GENOMIC DNA]</scope>
    <source>
        <strain evidence="1 2">Mal48</strain>
    </source>
</reference>
<accession>A0A517QUW1</accession>
<organism evidence="1 2">
    <name type="scientific">Thalassoglobus polymorphus</name>
    <dbReference type="NCBI Taxonomy" id="2527994"/>
    <lineage>
        <taxon>Bacteria</taxon>
        <taxon>Pseudomonadati</taxon>
        <taxon>Planctomycetota</taxon>
        <taxon>Planctomycetia</taxon>
        <taxon>Planctomycetales</taxon>
        <taxon>Planctomycetaceae</taxon>
        <taxon>Thalassoglobus</taxon>
    </lineage>
</organism>
<sequence>MKNLSTHDSFVCSVCHRLEDRVLTILSHYRDRDIPEPYFVTEFSNVVAHHLQHVAAPSILLDIEEVDIHAILAANEALFTSGLKYNWPYHGLCTVPELADRLTAESVKGYQVMGSCGLDGFVLAGCCNVSASATPHFSA</sequence>
<protein>
    <submittedName>
        <fullName evidence="1">Uncharacterized protein</fullName>
    </submittedName>
</protein>
<proteinExistence type="predicted"/>
<dbReference type="AlphaFoldDB" id="A0A517QUW1"/>
<name>A0A517QUW1_9PLAN</name>
<dbReference type="EMBL" id="CP036267">
    <property type="protein sequence ID" value="QDT35426.1"/>
    <property type="molecule type" value="Genomic_DNA"/>
</dbReference>
<evidence type="ECO:0000313" key="2">
    <source>
        <dbReference type="Proteomes" id="UP000315724"/>
    </source>
</evidence>
<dbReference type="OrthoDB" id="288249at2"/>
<dbReference type="RefSeq" id="WP_145204971.1">
    <property type="nucleotide sequence ID" value="NZ_CP036267.1"/>
</dbReference>
<dbReference type="Proteomes" id="UP000315724">
    <property type="component" value="Chromosome"/>
</dbReference>